<evidence type="ECO:0000256" key="1">
    <source>
        <dbReference type="ARBA" id="ARBA00004123"/>
    </source>
</evidence>
<dbReference type="Gramene" id="TraesSYM7B03G04133210.1">
    <property type="protein sequence ID" value="TraesSYM7B03G04133210.1"/>
    <property type="gene ID" value="TraesSYM7B03G04133210"/>
</dbReference>
<dbReference type="GO" id="GO:0003697">
    <property type="term" value="F:single-stranded DNA binding"/>
    <property type="evidence" value="ECO:0000318"/>
    <property type="project" value="GO_Central"/>
</dbReference>
<dbReference type="OMA" id="IILNACW"/>
<evidence type="ECO:0000256" key="7">
    <source>
        <dbReference type="ARBA" id="ARBA00023125"/>
    </source>
</evidence>
<comment type="similarity">
    <text evidence="3">Belongs to the CTC1 family.</text>
</comment>
<dbReference type="Gramene" id="TraesJAG5B03G02885920.1">
    <property type="protein sequence ID" value="TraesJAG5B03G02885920.1"/>
    <property type="gene ID" value="TraesJAG5B03G02885920"/>
</dbReference>
<dbReference type="PaxDb" id="4565-Traes_5BL_C83F945F6.2"/>
<proteinExistence type="inferred from homology"/>
<dbReference type="InterPro" id="IPR028262">
    <property type="entry name" value="CTC1_plant"/>
</dbReference>
<dbReference type="KEGG" id="taes:123111841"/>
<keyword evidence="7" id="KW-0238">DNA-binding</keyword>
<evidence type="ECO:0000313" key="11">
    <source>
        <dbReference type="Proteomes" id="UP000019116"/>
    </source>
</evidence>
<dbReference type="GO" id="GO:0042162">
    <property type="term" value="F:telomeric DNA binding"/>
    <property type="evidence" value="ECO:0000318"/>
    <property type="project" value="GO_Central"/>
</dbReference>
<keyword evidence="11" id="KW-1185">Reference proteome</keyword>
<dbReference type="Gramene" id="TraesARI7B03G04207930.1">
    <property type="protein sequence ID" value="TraesARI7B03G04207930.1"/>
    <property type="gene ID" value="TraesARI7B03G04207930"/>
</dbReference>
<feature type="compositionally biased region" description="Low complexity" evidence="9">
    <location>
        <begin position="25"/>
        <end position="45"/>
    </location>
</feature>
<protein>
    <recommendedName>
        <fullName evidence="4">CST complex subunit CTC1</fullName>
    </recommendedName>
</protein>
<evidence type="ECO:0000256" key="6">
    <source>
        <dbReference type="ARBA" id="ARBA00022895"/>
    </source>
</evidence>
<dbReference type="RefSeq" id="XP_044388654.1">
    <property type="nucleotide sequence ID" value="XM_044532719.1"/>
</dbReference>
<dbReference type="EnsemblPlants" id="TraesCS5B02G196800.2">
    <property type="protein sequence ID" value="TraesCS5B02G196800.2"/>
    <property type="gene ID" value="TraesCS5B02G196800"/>
</dbReference>
<dbReference type="Gramene" id="TraesJUL5B03G02909070.1">
    <property type="protein sequence ID" value="TraesJUL5B03G02909070.1"/>
    <property type="gene ID" value="TraesJUL5B03G02909070"/>
</dbReference>
<organism evidence="10">
    <name type="scientific">Triticum aestivum</name>
    <name type="common">Wheat</name>
    <dbReference type="NCBI Taxonomy" id="4565"/>
    <lineage>
        <taxon>Eukaryota</taxon>
        <taxon>Viridiplantae</taxon>
        <taxon>Streptophyta</taxon>
        <taxon>Embryophyta</taxon>
        <taxon>Tracheophyta</taxon>
        <taxon>Spermatophyta</taxon>
        <taxon>Magnoliopsida</taxon>
        <taxon>Liliopsida</taxon>
        <taxon>Poales</taxon>
        <taxon>Poaceae</taxon>
        <taxon>BOP clade</taxon>
        <taxon>Pooideae</taxon>
        <taxon>Triticodae</taxon>
        <taxon>Triticeae</taxon>
        <taxon>Triticinae</taxon>
        <taxon>Triticum</taxon>
    </lineage>
</organism>
<reference evidence="10" key="1">
    <citation type="submission" date="2018-08" db="EMBL/GenBank/DDBJ databases">
        <authorList>
            <person name="Rossello M."/>
        </authorList>
    </citation>
    <scope>NUCLEOTIDE SEQUENCE [LARGE SCALE GENOMIC DNA]</scope>
    <source>
        <strain evidence="10">cv. Chinese Spring</strain>
    </source>
</reference>
<reference evidence="10" key="2">
    <citation type="submission" date="2018-10" db="UniProtKB">
        <authorList>
            <consortium name="EnsemblPlants"/>
        </authorList>
    </citation>
    <scope>IDENTIFICATION</scope>
</reference>
<evidence type="ECO:0000256" key="4">
    <source>
        <dbReference type="ARBA" id="ARBA00016175"/>
    </source>
</evidence>
<dbReference type="Pfam" id="PF15491">
    <property type="entry name" value="CTC1_2"/>
    <property type="match status" value="1"/>
</dbReference>
<dbReference type="OrthoDB" id="2314520at2759"/>
<dbReference type="InterPro" id="IPR042617">
    <property type="entry name" value="CTC1-like"/>
</dbReference>
<evidence type="ECO:0000256" key="5">
    <source>
        <dbReference type="ARBA" id="ARBA00022454"/>
    </source>
</evidence>
<dbReference type="Gramene" id="TraesNOR5B03G02914580.1">
    <property type="protein sequence ID" value="TraesNOR5B03G02914580.1"/>
    <property type="gene ID" value="TraesNOR5B03G02914580"/>
</dbReference>
<evidence type="ECO:0000256" key="3">
    <source>
        <dbReference type="ARBA" id="ARBA00006332"/>
    </source>
</evidence>
<keyword evidence="5" id="KW-0158">Chromosome</keyword>
<name>A0A3B6LM15_WHEAT</name>
<dbReference type="Gramene" id="TraesCS5B03G0522100.2">
    <property type="protein sequence ID" value="TraesCS5B03G0522100.2.CDS"/>
    <property type="gene ID" value="TraesCS5B03G0522100"/>
</dbReference>
<dbReference type="PANTHER" id="PTHR14865:SF2">
    <property type="entry name" value="CST COMPLEX SUBUNIT CTC1"/>
    <property type="match status" value="1"/>
</dbReference>
<evidence type="ECO:0000256" key="2">
    <source>
        <dbReference type="ARBA" id="ARBA00004574"/>
    </source>
</evidence>
<dbReference type="Proteomes" id="UP000019116">
    <property type="component" value="Chromosome 5B"/>
</dbReference>
<evidence type="ECO:0000256" key="8">
    <source>
        <dbReference type="ARBA" id="ARBA00023242"/>
    </source>
</evidence>
<dbReference type="GO" id="GO:1990879">
    <property type="term" value="C:CST complex"/>
    <property type="evidence" value="ECO:0000318"/>
    <property type="project" value="GO_Central"/>
</dbReference>
<dbReference type="GO" id="GO:0010833">
    <property type="term" value="P:telomere maintenance via telomere lengthening"/>
    <property type="evidence" value="ECO:0000318"/>
    <property type="project" value="GO_Central"/>
</dbReference>
<evidence type="ECO:0000256" key="9">
    <source>
        <dbReference type="SAM" id="MobiDB-lite"/>
    </source>
</evidence>
<accession>A0A3B6LM15</accession>
<keyword evidence="8" id="KW-0539">Nucleus</keyword>
<feature type="region of interest" description="Disordered" evidence="9">
    <location>
        <begin position="25"/>
        <end position="66"/>
    </location>
</feature>
<dbReference type="GO" id="GO:0045740">
    <property type="term" value="P:positive regulation of DNA replication"/>
    <property type="evidence" value="ECO:0000318"/>
    <property type="project" value="GO_Central"/>
</dbReference>
<dbReference type="Gramene" id="TraesMAC5B03G02887240.1">
    <property type="protein sequence ID" value="TraesMAC5B03G02887240.1"/>
    <property type="gene ID" value="TraesMAC5B03G02887240"/>
</dbReference>
<feature type="compositionally biased region" description="Low complexity" evidence="9">
    <location>
        <begin position="55"/>
        <end position="65"/>
    </location>
</feature>
<gene>
    <name evidence="10" type="primary">LOC123111841</name>
</gene>
<dbReference type="Gramene" id="TraesCS5B02G196800.2">
    <property type="protein sequence ID" value="TraesCS5B02G196800.2"/>
    <property type="gene ID" value="TraesCS5B02G196800"/>
</dbReference>
<comment type="subcellular location">
    <subcellularLocation>
        <location evidence="2">Chromosome</location>
        <location evidence="2">Telomere</location>
    </subcellularLocation>
    <subcellularLocation>
        <location evidence="1">Nucleus</location>
    </subcellularLocation>
</comment>
<keyword evidence="6" id="KW-0779">Telomere</keyword>
<dbReference type="Gramene" id="TraesSTA5B03G02879620.1">
    <property type="protein sequence ID" value="TraesSTA5B03G02879620.1"/>
    <property type="gene ID" value="TraesSTA5B03G02879620"/>
</dbReference>
<dbReference type="Gramene" id="TraesKAR5B01G0232110.1">
    <property type="protein sequence ID" value="cds.TraesKAR5B01G0232110.1"/>
    <property type="gene ID" value="TraesKAR5B01G0232110"/>
</dbReference>
<dbReference type="GeneID" id="123111841"/>
<evidence type="ECO:0000313" key="10">
    <source>
        <dbReference type="EnsemblPlants" id="TraesCS5B02G196800.2"/>
    </source>
</evidence>
<dbReference type="PANTHER" id="PTHR14865">
    <property type="entry name" value="CST COMPLEX SUBUNIT CTC1"/>
    <property type="match status" value="1"/>
</dbReference>
<dbReference type="STRING" id="4565.A0A3B6LM15"/>
<sequence>MEPPPEASTPRRLAVADLLRLRRPTTGASSLLSPSPSHSSAASTSQPRKKPKLSATNPAPTTAPFAPIPHPVLLAGTLSLPSADACRNHCLSLTDPSSAASVCCYLLDFDPAVIGREILVLAWNYLPSVRQHEAGVLEAVRWRLAEAPGPVPVPGLSFLAAIPLNSVDAEPALPTRGRVFGMVRSVSVVFSVPHATQKSDLVGFIAEMMCCGCRQCKLSQPESDRGHKFEMEKFVYFVDLASRWRPVLARLIGRPVSVTGLKKKMVSVGKKGSYTMLVSSTATMVSWCPSYVGVPPLDELPGKCSGVYTGVVSGIHMQGMLVELDEIVWLLIDDKRLVPSHSLRVGAVISVKKFRVVRLNFAWTTVVLLGTCSKTSITINAFSVVDSKCHTRAENNGLLGKSVNFLELPGKFWMLLLTSCFKQKFKLDSKKEIWGSKNKQGLVHTYAAKVPSSKGFEPQHDFLMKFCNHDCGGSSTGSKLEACKLAIPFANFICKVESLWISMMLRFWNDTEELGKNLGSNQFLCGGVSHPGTSRRIISTGDLGLVLVGCMKMSSLPLRLQLVDDTGCIDVIIPDLPPNVCMNGIYEINDCKLVLEGPVAYLDHYGVADPLSCKAVFQQLSYRKRVHHLKIYLIVHWSELNHIGPPSRIPLQTNNAARLFHLVKVSHIFPSVNNFQHKNMPGSGLYAEGVIVPYNLKFADQDAESFKMASTRSRSDSKLSMEKPCHIPCSLSFGTTSLSGNLVSSYPCGSDGTVLIDTVGEERGCPSRILLEFKEGCSFKYQFLRIGGYYLLECPTDSLRFAIKGCGCFQGGKVSLDSQDIIWSLAITFNGNINVKQGIVDQSIGVSSLGVDEPLSKNTFHNEIKLLQSWNDFCQYSDFHLNFYCEAVSEKMKVYDIMCYVLNGLGSYSIEVISVSSCIEIMMHKKSFGSSNLQSQKLVQGDLISFHGKVENIHSHDFKERRLVPGNDKRSICIHVADDNQTVRLSGYLSKHCYPIGIGPGAAVTFHRVLLTHREILLTPVTYIEVTSIGHIEVNRERATSPLMPGGLKDGSLSTVSLCLLSHQKHFKDCTPMRFHCRVVSVHFLVLDSCLNDSQISESVNQGKIPKVQVPLAGFIVDNGTSLCCCWADDAGAELLLRLQEIAILDASVNLKCSKDRNNAKIQRTLGSCLEKMMKKHKKVIVKNYGIPPDISCRDLELLSDVGSVLSSLEEELLKFIVLNACRNGTMNVIASALEENAINGSNVKLPDVYPAHNMQNFWVNEIVQVDPLEEARRLYASLENR</sequence>